<evidence type="ECO:0000259" key="14">
    <source>
        <dbReference type="PROSITE" id="PS50125"/>
    </source>
</evidence>
<feature type="transmembrane region" description="Helical" evidence="13">
    <location>
        <begin position="1300"/>
        <end position="1320"/>
    </location>
</feature>
<feature type="transmembrane region" description="Helical" evidence="13">
    <location>
        <begin position="739"/>
        <end position="760"/>
    </location>
</feature>
<gene>
    <name evidence="15" type="ORF">BASA50_002611</name>
</gene>
<keyword evidence="4 13" id="KW-0812">Transmembrane</keyword>
<dbReference type="EC" id="4.6.1.1" evidence="3"/>
<name>A0ABQ8FL27_9FUNG</name>
<dbReference type="SMART" id="SM00044">
    <property type="entry name" value="CYCc"/>
    <property type="match status" value="2"/>
</dbReference>
<feature type="region of interest" description="Disordered" evidence="12">
    <location>
        <begin position="553"/>
        <end position="573"/>
    </location>
</feature>
<evidence type="ECO:0000256" key="10">
    <source>
        <dbReference type="ARBA" id="ARBA00023136"/>
    </source>
</evidence>
<evidence type="ECO:0000256" key="1">
    <source>
        <dbReference type="ARBA" id="ARBA00001593"/>
    </source>
</evidence>
<comment type="subcellular location">
    <subcellularLocation>
        <location evidence="2">Membrane</location>
        <topology evidence="2">Multi-pass membrane protein</topology>
    </subcellularLocation>
</comment>
<evidence type="ECO:0000256" key="7">
    <source>
        <dbReference type="ARBA" id="ARBA00022840"/>
    </source>
</evidence>
<keyword evidence="9 13" id="KW-1133">Transmembrane helix</keyword>
<keyword evidence="10 13" id="KW-0472">Membrane</keyword>
<feature type="transmembrane region" description="Helical" evidence="13">
    <location>
        <begin position="1385"/>
        <end position="1407"/>
    </location>
</feature>
<proteinExistence type="predicted"/>
<evidence type="ECO:0000256" key="8">
    <source>
        <dbReference type="ARBA" id="ARBA00022842"/>
    </source>
</evidence>
<organism evidence="15 16">
    <name type="scientific">Batrachochytrium salamandrivorans</name>
    <dbReference type="NCBI Taxonomy" id="1357716"/>
    <lineage>
        <taxon>Eukaryota</taxon>
        <taxon>Fungi</taxon>
        <taxon>Fungi incertae sedis</taxon>
        <taxon>Chytridiomycota</taxon>
        <taxon>Chytridiomycota incertae sedis</taxon>
        <taxon>Chytridiomycetes</taxon>
        <taxon>Rhizophydiales</taxon>
        <taxon>Rhizophydiales incertae sedis</taxon>
        <taxon>Batrachochytrium</taxon>
    </lineage>
</organism>
<dbReference type="SUPFAM" id="SSF55073">
    <property type="entry name" value="Nucleotide cyclase"/>
    <property type="match status" value="2"/>
</dbReference>
<evidence type="ECO:0000256" key="5">
    <source>
        <dbReference type="ARBA" id="ARBA00022723"/>
    </source>
</evidence>
<dbReference type="PROSITE" id="PS50125">
    <property type="entry name" value="GUANYLATE_CYCLASE_2"/>
    <property type="match status" value="2"/>
</dbReference>
<protein>
    <recommendedName>
        <fullName evidence="3">adenylate cyclase</fullName>
        <ecNumber evidence="3">4.6.1.1</ecNumber>
    </recommendedName>
</protein>
<feature type="domain" description="Guanylate cyclase" evidence="14">
    <location>
        <begin position="1468"/>
        <end position="1593"/>
    </location>
</feature>
<keyword evidence="11" id="KW-0456">Lyase</keyword>
<accession>A0ABQ8FL27</accession>
<dbReference type="InterPro" id="IPR029787">
    <property type="entry name" value="Nucleotide_cyclase"/>
</dbReference>
<keyword evidence="8" id="KW-0460">Magnesium</keyword>
<feature type="transmembrane region" description="Helical" evidence="13">
    <location>
        <begin position="803"/>
        <end position="822"/>
    </location>
</feature>
<dbReference type="PANTHER" id="PTHR45627:SF12">
    <property type="entry name" value="ADENYLATE CYCLASE TYPE 2"/>
    <property type="match status" value="1"/>
</dbReference>
<evidence type="ECO:0000256" key="2">
    <source>
        <dbReference type="ARBA" id="ARBA00004141"/>
    </source>
</evidence>
<feature type="transmembrane region" description="Helical" evidence="13">
    <location>
        <begin position="1277"/>
        <end position="1294"/>
    </location>
</feature>
<sequence length="1650" mass="182786">MEECDDEVRISNNITEGLSNPTEIEFSNTLQLTTETKGTMKTAIVGMPNELILAEMTPEQQYRAIAGPWKVSVSTVGHEGTPQARRESKCDGIASIPIRVADTSSAARSNKLRNTAPDSDTQRSDIANTSVGAVSSEASRAIDASGVTGTAARETAISGIRSTSISNAMCSDVPHRRPATVRFRAYHAGDGADIAGKAGRWDSSPMKRKSMDVLTSNTEATSPLNTAPTTYLSSSPAMAPTGNSSVSAHLPLSLCISINASPSTNAYYALGDMTLPFSANTNTSPMLHSSPILAMQHLIGHTTGILRPLHIHQNSSNTGNTGSTTGFGENHQQICSLATAEPSEMGAGYTGGVLPLLMGVLPRKNMAHRRHLKSSALHSEGNLSIDTSHLRSHQSQTQLESQLQSQQQLQQLVQLQQSQTHIAPHISTFHTRAQRGDGLEPMPMRLMNAVPQSDMDENIDYFARIRSHNSLLLQTNNIQISARSSTHSILGIPAERSSVCKSFISPSIAPKGSENHMDTRMVDSLRRLNQYSHTAGLEDMNTQDSNVLDTYMTRQPSLHRSKPSRSYSTIQPRSDRVHSAFINPRPVSLIPLHNKNPPKSDMRSILNAGSDLYFSTPAITDSAILSPIKTKEADIDTPASGIIDMHDMAENPGVSVSKKKQRTTVRKATFLDPFFQPFDESPTTGWTLEFPPSIEAMFQIYIYYTILRKSQGWILLATTIGWAAYCILDWVMFPSVPNYLRLIGNIVPLAVSLGNILMSFRKDWETRCYQAQLAYMIVSYIQNLNISYHIGYKNALELKAFHGMILLNTLCTVTISYTVLALPYVHITIASLVFCLIEFLMEVLFGYYATTNAYISSGMLFIAINITGLFFKYSYELHLRKAFVRYRLLYHNQEELSEARARSDALLGMVLPTKIVASLRMLDDSDASKLKESINSLFAELHGVTILFADIAGFTEFSGTVTASALVGVLSELFSIFDAIASDLQLEKIKTIGDSFHVAGGVPEQLKTREEIALFAKRVCTMGVEMMRDFNHVCAEKGMTLRLRVGIHTGSVVGGVMGLWKFKYDIWSQDVDIASILEQTGTPGLPHISQTTYSLLENDPDFVFDPAENITAFGRDIKTYHITSMQDVPSPIPQPPSSGGISQSNSHMGPFPQLSATMVKPIPQPAPKKSDAMARFNTELNRYVCLFNNPDKENEYRMRFMDTSSTSFCTAATVVVCVQAILVGVRQTVDSSGLLLVLDLSVMTVLITIVVILYIAHIQHNWRLKETNARRMKLSTSNFVNMSVIMLEGLADAVEPTWPWWLPNVFAVAMFGIMSISAWAHLPDMNSMTRHIFNGCEIVLFILHLSFFGIKSIYVRLWLAISTSLYIIIFVIMSRDQVTDQSSFFALGMESISLVSLGVIAFAMSWYTDLIARINFFMERENEIGCREMEVTQQAAERLIMNILPLTVVQRLADANQTQIADDREDTAIIFISISNFKSNTSEKDWLWILNDIICEFDMLAMQYGIEKIKTIGTKYMAMGESTDGNRDDTLFRTCKFGLALLSLMQDINGRLDQDFKLKIGVNVGPAVTGLIGIKTFAFDVWGDTVNVSSRMESTGTENQIQVTQAVVDRCADVFEFEKRGEVYVKGKGNMTTYWLVDCISEERQKNNIE</sequence>
<evidence type="ECO:0000256" key="4">
    <source>
        <dbReference type="ARBA" id="ARBA00022692"/>
    </source>
</evidence>
<feature type="transmembrane region" description="Helical" evidence="13">
    <location>
        <begin position="713"/>
        <end position="733"/>
    </location>
</feature>
<feature type="domain" description="Guanylate cyclase" evidence="14">
    <location>
        <begin position="945"/>
        <end position="1078"/>
    </location>
</feature>
<dbReference type="Gene3D" id="3.30.70.1230">
    <property type="entry name" value="Nucleotide cyclase"/>
    <property type="match status" value="2"/>
</dbReference>
<feature type="transmembrane region" description="Helical" evidence="13">
    <location>
        <begin position="854"/>
        <end position="875"/>
    </location>
</feature>
<keyword evidence="7" id="KW-0067">ATP-binding</keyword>
<dbReference type="Pfam" id="PF00211">
    <property type="entry name" value="Guanylate_cyc"/>
    <property type="match status" value="2"/>
</dbReference>
<feature type="transmembrane region" description="Helical" evidence="13">
    <location>
        <begin position="1206"/>
        <end position="1225"/>
    </location>
</feature>
<evidence type="ECO:0000313" key="16">
    <source>
        <dbReference type="Proteomes" id="UP001648503"/>
    </source>
</evidence>
<dbReference type="CDD" id="cd07302">
    <property type="entry name" value="CHD"/>
    <property type="match status" value="2"/>
</dbReference>
<evidence type="ECO:0000256" key="11">
    <source>
        <dbReference type="ARBA" id="ARBA00023239"/>
    </source>
</evidence>
<feature type="transmembrane region" description="Helical" evidence="13">
    <location>
        <begin position="1356"/>
        <end position="1373"/>
    </location>
</feature>
<keyword evidence="16" id="KW-1185">Reference proteome</keyword>
<keyword evidence="6" id="KW-0547">Nucleotide-binding</keyword>
<evidence type="ECO:0000256" key="9">
    <source>
        <dbReference type="ARBA" id="ARBA00022989"/>
    </source>
</evidence>
<keyword evidence="5" id="KW-0479">Metal-binding</keyword>
<reference evidence="15 16" key="1">
    <citation type="submission" date="2021-02" db="EMBL/GenBank/DDBJ databases">
        <title>Variation within the Batrachochytrium salamandrivorans European outbreak.</title>
        <authorList>
            <person name="Kelly M."/>
            <person name="Pasmans F."/>
            <person name="Shea T.P."/>
            <person name="Munoz J.F."/>
            <person name="Carranza S."/>
            <person name="Cuomo C.A."/>
            <person name="Martel A."/>
        </authorList>
    </citation>
    <scope>NUCLEOTIDE SEQUENCE [LARGE SCALE GENOMIC DNA]</scope>
    <source>
        <strain evidence="15 16">AMFP18/2</strain>
    </source>
</reference>
<feature type="region of interest" description="Disordered" evidence="12">
    <location>
        <begin position="104"/>
        <end position="129"/>
    </location>
</feature>
<evidence type="ECO:0000256" key="3">
    <source>
        <dbReference type="ARBA" id="ARBA00012201"/>
    </source>
</evidence>
<feature type="transmembrane region" description="Helical" evidence="13">
    <location>
        <begin position="772"/>
        <end position="791"/>
    </location>
</feature>
<evidence type="ECO:0000256" key="13">
    <source>
        <dbReference type="SAM" id="Phobius"/>
    </source>
</evidence>
<feature type="transmembrane region" description="Helical" evidence="13">
    <location>
        <begin position="1332"/>
        <end position="1350"/>
    </location>
</feature>
<comment type="catalytic activity">
    <reaction evidence="1">
        <text>ATP = 3',5'-cyclic AMP + diphosphate</text>
        <dbReference type="Rhea" id="RHEA:15389"/>
        <dbReference type="ChEBI" id="CHEBI:30616"/>
        <dbReference type="ChEBI" id="CHEBI:33019"/>
        <dbReference type="ChEBI" id="CHEBI:58165"/>
        <dbReference type="EC" id="4.6.1.1"/>
    </reaction>
</comment>
<feature type="transmembrane region" description="Helical" evidence="13">
    <location>
        <begin position="829"/>
        <end position="848"/>
    </location>
</feature>
<dbReference type="Proteomes" id="UP001648503">
    <property type="component" value="Unassembled WGS sequence"/>
</dbReference>
<evidence type="ECO:0000256" key="12">
    <source>
        <dbReference type="SAM" id="MobiDB-lite"/>
    </source>
</evidence>
<evidence type="ECO:0000256" key="6">
    <source>
        <dbReference type="ARBA" id="ARBA00022741"/>
    </source>
</evidence>
<evidence type="ECO:0000313" key="15">
    <source>
        <dbReference type="EMBL" id="KAH6600024.1"/>
    </source>
</evidence>
<dbReference type="InterPro" id="IPR001054">
    <property type="entry name" value="A/G_cyclase"/>
</dbReference>
<feature type="transmembrane region" description="Helical" evidence="13">
    <location>
        <begin position="1231"/>
        <end position="1256"/>
    </location>
</feature>
<dbReference type="PANTHER" id="PTHR45627">
    <property type="entry name" value="ADENYLATE CYCLASE TYPE 1"/>
    <property type="match status" value="1"/>
</dbReference>
<comment type="caution">
    <text evidence="15">The sequence shown here is derived from an EMBL/GenBank/DDBJ whole genome shotgun (WGS) entry which is preliminary data.</text>
</comment>
<dbReference type="EMBL" id="JAFCIX010000051">
    <property type="protein sequence ID" value="KAH6600024.1"/>
    <property type="molecule type" value="Genomic_DNA"/>
</dbReference>